<keyword evidence="3" id="KW-1185">Reference proteome</keyword>
<name>V6LUK3_9EUKA</name>
<dbReference type="EMBL" id="AUWU02000005">
    <property type="protein sequence ID" value="KAH0572569.1"/>
    <property type="molecule type" value="Genomic_DNA"/>
</dbReference>
<organism evidence="1">
    <name type="scientific">Spironucleus salmonicida</name>
    <dbReference type="NCBI Taxonomy" id="348837"/>
    <lineage>
        <taxon>Eukaryota</taxon>
        <taxon>Metamonada</taxon>
        <taxon>Diplomonadida</taxon>
        <taxon>Hexamitidae</taxon>
        <taxon>Hexamitinae</taxon>
        <taxon>Spironucleus</taxon>
    </lineage>
</organism>
<evidence type="ECO:0000313" key="3">
    <source>
        <dbReference type="Proteomes" id="UP000018208"/>
    </source>
</evidence>
<protein>
    <submittedName>
        <fullName evidence="1">Uncharacterized protein</fullName>
    </submittedName>
</protein>
<proteinExistence type="predicted"/>
<evidence type="ECO:0000313" key="2">
    <source>
        <dbReference type="EMBL" id="KAH0572569.1"/>
    </source>
</evidence>
<dbReference type="AlphaFoldDB" id="V6LUK3"/>
<accession>V6LUK3</accession>
<reference evidence="2" key="2">
    <citation type="submission" date="2020-12" db="EMBL/GenBank/DDBJ databases">
        <title>New Spironucleus salmonicida genome in near-complete chromosomes.</title>
        <authorList>
            <person name="Xu F."/>
            <person name="Kurt Z."/>
            <person name="Jimenez-Gonzalez A."/>
            <person name="Astvaldsson A."/>
            <person name="Andersson J.O."/>
            <person name="Svard S.G."/>
        </authorList>
    </citation>
    <scope>NUCLEOTIDE SEQUENCE</scope>
    <source>
        <strain evidence="2">ATCC 50377</strain>
    </source>
</reference>
<evidence type="ECO:0000313" key="1">
    <source>
        <dbReference type="EMBL" id="EST44489.1"/>
    </source>
</evidence>
<dbReference type="EMBL" id="KI546115">
    <property type="protein sequence ID" value="EST44489.1"/>
    <property type="molecule type" value="Genomic_DNA"/>
</dbReference>
<dbReference type="Proteomes" id="UP000018208">
    <property type="component" value="Unassembled WGS sequence"/>
</dbReference>
<sequence>MYRYRQFTVSQKLMNLSFKNDDIGYTTRQQDELLPSISSQQTKRSPKHNSHYTGCQRMYQKAFSHSDTFNQEFEHSRKYVDQKIQFLLKQHIEPVKDQVEDLIQKEINRQVYNKQKQANIQQYLKKLHK</sequence>
<reference evidence="1 2" key="1">
    <citation type="journal article" date="2014" name="PLoS Genet.">
        <title>The Genome of Spironucleus salmonicida Highlights a Fish Pathogen Adapted to Fluctuating Environments.</title>
        <authorList>
            <person name="Xu F."/>
            <person name="Jerlstrom-Hultqvist J."/>
            <person name="Einarsson E."/>
            <person name="Astvaldsson A."/>
            <person name="Svard S.G."/>
            <person name="Andersson J.O."/>
        </authorList>
    </citation>
    <scope>NUCLEOTIDE SEQUENCE</scope>
    <source>
        <strain evidence="2">ATCC 50377</strain>
    </source>
</reference>
<dbReference type="VEuPathDB" id="GiardiaDB:SS50377_24680"/>
<gene>
    <name evidence="1" type="ORF">SS50377_15486</name>
    <name evidence="2" type="ORF">SS50377_24680</name>
</gene>